<evidence type="ECO:0000256" key="5">
    <source>
        <dbReference type="ARBA" id="ARBA00022989"/>
    </source>
</evidence>
<gene>
    <name evidence="10" type="primary">ga14901</name>
    <name evidence="10" type="ORF">PR202_ga14901</name>
</gene>
<evidence type="ECO:0000256" key="1">
    <source>
        <dbReference type="ARBA" id="ARBA00004653"/>
    </source>
</evidence>
<dbReference type="GO" id="GO:0000139">
    <property type="term" value="C:Golgi membrane"/>
    <property type="evidence" value="ECO:0007669"/>
    <property type="project" value="UniProtKB-SubCell"/>
</dbReference>
<dbReference type="InterPro" id="IPR029044">
    <property type="entry name" value="Nucleotide-diphossugar_trans"/>
</dbReference>
<dbReference type="Proteomes" id="UP001054889">
    <property type="component" value="Unassembled WGS sequence"/>
</dbReference>
<dbReference type="GO" id="GO:0051753">
    <property type="term" value="F:mannan synthase activity"/>
    <property type="evidence" value="ECO:0007669"/>
    <property type="project" value="TreeGrafter"/>
</dbReference>
<evidence type="ECO:0000313" key="11">
    <source>
        <dbReference type="Proteomes" id="UP001054889"/>
    </source>
</evidence>
<dbReference type="Pfam" id="PF00535">
    <property type="entry name" value="Glycos_transf_2"/>
    <property type="match status" value="1"/>
</dbReference>
<evidence type="ECO:0000256" key="4">
    <source>
        <dbReference type="ARBA" id="ARBA00022692"/>
    </source>
</evidence>
<keyword evidence="11" id="KW-1185">Reference proteome</keyword>
<comment type="caution">
    <text evidence="10">The sequence shown here is derived from an EMBL/GenBank/DDBJ whole genome shotgun (WGS) entry which is preliminary data.</text>
</comment>
<sequence length="135" mass="15160">MFDVQVYQLSIGAACGLAWPSDRIIVQVLDDSTDPVIKELVQVECQRWASKGVNIKYEVRDNRRGYKAGALREGMKHAYVRGCDLVAIFDADFQPDPDFLCRAVPFLIHNPEIALVQARWKFGTSLPSCLLCSDV</sequence>
<proteinExistence type="predicted"/>
<dbReference type="SUPFAM" id="SSF53448">
    <property type="entry name" value="Nucleotide-diphospho-sugar transferases"/>
    <property type="match status" value="1"/>
</dbReference>
<dbReference type="EMBL" id="BQKI01000007">
    <property type="protein sequence ID" value="GJM97936.1"/>
    <property type="molecule type" value="Genomic_DNA"/>
</dbReference>
<dbReference type="PANTHER" id="PTHR32044:SF77">
    <property type="entry name" value="GLUCOMANNAN 4-BETA-MANNOSYLTRANSFERASE 9"/>
    <property type="match status" value="1"/>
</dbReference>
<organism evidence="10 11">
    <name type="scientific">Eleusine coracana subsp. coracana</name>
    <dbReference type="NCBI Taxonomy" id="191504"/>
    <lineage>
        <taxon>Eukaryota</taxon>
        <taxon>Viridiplantae</taxon>
        <taxon>Streptophyta</taxon>
        <taxon>Embryophyta</taxon>
        <taxon>Tracheophyta</taxon>
        <taxon>Spermatophyta</taxon>
        <taxon>Magnoliopsida</taxon>
        <taxon>Liliopsida</taxon>
        <taxon>Poales</taxon>
        <taxon>Poaceae</taxon>
        <taxon>PACMAD clade</taxon>
        <taxon>Chloridoideae</taxon>
        <taxon>Cynodonteae</taxon>
        <taxon>Eleusininae</taxon>
        <taxon>Eleusine</taxon>
    </lineage>
</organism>
<reference evidence="10" key="1">
    <citation type="journal article" date="2018" name="DNA Res.">
        <title>Multiple hybrid de novo genome assembly of finger millet, an orphan allotetraploid crop.</title>
        <authorList>
            <person name="Hatakeyama M."/>
            <person name="Aluri S."/>
            <person name="Balachadran M.T."/>
            <person name="Sivarajan S.R."/>
            <person name="Patrignani A."/>
            <person name="Gruter S."/>
            <person name="Poveda L."/>
            <person name="Shimizu-Inatsugi R."/>
            <person name="Baeten J."/>
            <person name="Francoijs K.J."/>
            <person name="Nataraja K.N."/>
            <person name="Reddy Y.A.N."/>
            <person name="Phadnis S."/>
            <person name="Ravikumar R.L."/>
            <person name="Schlapbach R."/>
            <person name="Sreeman S.M."/>
            <person name="Shimizu K.K."/>
        </authorList>
    </citation>
    <scope>NUCLEOTIDE SEQUENCE</scope>
</reference>
<reference evidence="10" key="2">
    <citation type="submission" date="2021-12" db="EMBL/GenBank/DDBJ databases">
        <title>Resequencing data analysis of finger millet.</title>
        <authorList>
            <person name="Hatakeyama M."/>
            <person name="Aluri S."/>
            <person name="Balachadran M.T."/>
            <person name="Sivarajan S.R."/>
            <person name="Poveda L."/>
            <person name="Shimizu-Inatsugi R."/>
            <person name="Schlapbach R."/>
            <person name="Sreeman S.M."/>
            <person name="Shimizu K.K."/>
        </authorList>
    </citation>
    <scope>NUCLEOTIDE SEQUENCE</scope>
</reference>
<evidence type="ECO:0000256" key="8">
    <source>
        <dbReference type="ARBA" id="ARBA00023316"/>
    </source>
</evidence>
<dbReference type="Gene3D" id="3.90.550.10">
    <property type="entry name" value="Spore Coat Polysaccharide Biosynthesis Protein SpsA, Chain A"/>
    <property type="match status" value="1"/>
</dbReference>
<evidence type="ECO:0000313" key="10">
    <source>
        <dbReference type="EMBL" id="GJM97936.1"/>
    </source>
</evidence>
<comment type="subcellular location">
    <subcellularLocation>
        <location evidence="1">Golgi apparatus membrane</location>
        <topology evidence="1">Multi-pass membrane protein</topology>
    </subcellularLocation>
</comment>
<keyword evidence="4" id="KW-0812">Transmembrane</keyword>
<evidence type="ECO:0000256" key="7">
    <source>
        <dbReference type="ARBA" id="ARBA00023136"/>
    </source>
</evidence>
<keyword evidence="5" id="KW-1133">Transmembrane helix</keyword>
<protein>
    <recommendedName>
        <fullName evidence="9">Glycosyltransferase 2-like domain-containing protein</fullName>
    </recommendedName>
</protein>
<evidence type="ECO:0000256" key="3">
    <source>
        <dbReference type="ARBA" id="ARBA00022679"/>
    </source>
</evidence>
<keyword evidence="3" id="KW-0808">Transferase</keyword>
<keyword evidence="7" id="KW-0472">Membrane</keyword>
<dbReference type="AlphaFoldDB" id="A0AAV5CIS5"/>
<dbReference type="InterPro" id="IPR001173">
    <property type="entry name" value="Glyco_trans_2-like"/>
</dbReference>
<feature type="domain" description="Glycosyltransferase 2-like" evidence="9">
    <location>
        <begin position="28"/>
        <end position="122"/>
    </location>
</feature>
<dbReference type="PANTHER" id="PTHR32044">
    <property type="entry name" value="GLUCOMANNAN 4-BETA-MANNOSYLTRANSFERASE 9"/>
    <property type="match status" value="1"/>
</dbReference>
<evidence type="ECO:0000256" key="6">
    <source>
        <dbReference type="ARBA" id="ARBA00023034"/>
    </source>
</evidence>
<evidence type="ECO:0000256" key="2">
    <source>
        <dbReference type="ARBA" id="ARBA00022676"/>
    </source>
</evidence>
<dbReference type="GO" id="GO:0071555">
    <property type="term" value="P:cell wall organization"/>
    <property type="evidence" value="ECO:0007669"/>
    <property type="project" value="UniProtKB-KW"/>
</dbReference>
<accession>A0AAV5CIS5</accession>
<evidence type="ECO:0000259" key="9">
    <source>
        <dbReference type="Pfam" id="PF00535"/>
    </source>
</evidence>
<name>A0AAV5CIS5_ELECO</name>
<keyword evidence="2" id="KW-0328">Glycosyltransferase</keyword>
<keyword evidence="6" id="KW-0333">Golgi apparatus</keyword>
<keyword evidence="8" id="KW-0961">Cell wall biogenesis/degradation</keyword>